<keyword evidence="3 8" id="KW-0547">Nucleotide-binding</keyword>
<dbReference type="InterPro" id="IPR011994">
    <property type="entry name" value="Cytidylate_kinase_dom"/>
</dbReference>
<feature type="domain" description="Cytidylate kinase" evidence="9">
    <location>
        <begin position="6"/>
        <end position="215"/>
    </location>
</feature>
<dbReference type="HAMAP" id="MF_00238">
    <property type="entry name" value="Cytidyl_kinase_type1"/>
    <property type="match status" value="1"/>
</dbReference>
<dbReference type="AlphaFoldDB" id="A0A069A4K1"/>
<dbReference type="GO" id="GO:0015949">
    <property type="term" value="P:nucleobase-containing small molecule interconversion"/>
    <property type="evidence" value="ECO:0007669"/>
    <property type="project" value="TreeGrafter"/>
</dbReference>
<evidence type="ECO:0000256" key="1">
    <source>
        <dbReference type="ARBA" id="ARBA00009427"/>
    </source>
</evidence>
<evidence type="ECO:0000313" key="11">
    <source>
        <dbReference type="EMBL" id="CDS87687.1"/>
    </source>
</evidence>
<name>A0A069A4K1_CLODI</name>
<evidence type="ECO:0000256" key="3">
    <source>
        <dbReference type="ARBA" id="ARBA00022741"/>
    </source>
</evidence>
<dbReference type="GO" id="GO:0036431">
    <property type="term" value="F:dCMP kinase activity"/>
    <property type="evidence" value="ECO:0007669"/>
    <property type="project" value="InterPro"/>
</dbReference>
<dbReference type="EMBL" id="LK932360">
    <property type="protein sequence ID" value="CDS84338.1"/>
    <property type="molecule type" value="Genomic_DNA"/>
</dbReference>
<evidence type="ECO:0000313" key="12">
    <source>
        <dbReference type="EMBL" id="CDS92869.1"/>
    </source>
</evidence>
<evidence type="ECO:0000256" key="6">
    <source>
        <dbReference type="ARBA" id="ARBA00047615"/>
    </source>
</evidence>
<dbReference type="Pfam" id="PF02224">
    <property type="entry name" value="Cytidylate_kin"/>
    <property type="match status" value="1"/>
</dbReference>
<evidence type="ECO:0000256" key="2">
    <source>
        <dbReference type="ARBA" id="ARBA00022679"/>
    </source>
</evidence>
<evidence type="ECO:0000256" key="4">
    <source>
        <dbReference type="ARBA" id="ARBA00022777"/>
    </source>
</evidence>
<dbReference type="GO" id="GO:0006220">
    <property type="term" value="P:pyrimidine nucleotide metabolic process"/>
    <property type="evidence" value="ECO:0007669"/>
    <property type="project" value="UniProtKB-UniRule"/>
</dbReference>
<dbReference type="PANTHER" id="PTHR21299:SF2">
    <property type="entry name" value="CYTIDYLATE KINASE"/>
    <property type="match status" value="1"/>
</dbReference>
<evidence type="ECO:0000256" key="8">
    <source>
        <dbReference type="HAMAP-Rule" id="MF_00238"/>
    </source>
</evidence>
<dbReference type="GO" id="GO:0005829">
    <property type="term" value="C:cytosol"/>
    <property type="evidence" value="ECO:0007669"/>
    <property type="project" value="TreeGrafter"/>
</dbReference>
<dbReference type="EMBL" id="LK932763">
    <property type="protein sequence ID" value="CDS92869.1"/>
    <property type="molecule type" value="Genomic_DNA"/>
</dbReference>
<accession>A0A069A4K1</accession>
<proteinExistence type="inferred from homology"/>
<comment type="similarity">
    <text evidence="1 8">Belongs to the cytidylate kinase family. Type 1 subfamily.</text>
</comment>
<dbReference type="InterPro" id="IPR027417">
    <property type="entry name" value="P-loop_NTPase"/>
</dbReference>
<organism evidence="10">
    <name type="scientific">Clostridioides difficile</name>
    <name type="common">Peptoclostridium difficile</name>
    <dbReference type="NCBI Taxonomy" id="1496"/>
    <lineage>
        <taxon>Bacteria</taxon>
        <taxon>Bacillati</taxon>
        <taxon>Bacillota</taxon>
        <taxon>Clostridia</taxon>
        <taxon>Peptostreptococcales</taxon>
        <taxon>Peptostreptococcaceae</taxon>
        <taxon>Clostridioides</taxon>
    </lineage>
</organism>
<gene>
    <name evidence="8 10" type="primary">cmk</name>
    <name evidence="12" type="ORF">BN1095_1210005</name>
    <name evidence="11" type="ORF">BN1096_620166</name>
    <name evidence="10" type="ORF">BN1097_250167</name>
</gene>
<evidence type="ECO:0000313" key="10">
    <source>
        <dbReference type="EMBL" id="CDS84338.1"/>
    </source>
</evidence>
<dbReference type="EC" id="2.7.4.25" evidence="8"/>
<comment type="catalytic activity">
    <reaction evidence="6 8">
        <text>dCMP + ATP = dCDP + ADP</text>
        <dbReference type="Rhea" id="RHEA:25094"/>
        <dbReference type="ChEBI" id="CHEBI:30616"/>
        <dbReference type="ChEBI" id="CHEBI:57566"/>
        <dbReference type="ChEBI" id="CHEBI:58593"/>
        <dbReference type="ChEBI" id="CHEBI:456216"/>
        <dbReference type="EC" id="2.7.4.25"/>
    </reaction>
</comment>
<evidence type="ECO:0000256" key="5">
    <source>
        <dbReference type="ARBA" id="ARBA00022840"/>
    </source>
</evidence>
<comment type="catalytic activity">
    <reaction evidence="7 8">
        <text>CMP + ATP = CDP + ADP</text>
        <dbReference type="Rhea" id="RHEA:11600"/>
        <dbReference type="ChEBI" id="CHEBI:30616"/>
        <dbReference type="ChEBI" id="CHEBI:58069"/>
        <dbReference type="ChEBI" id="CHEBI:60377"/>
        <dbReference type="ChEBI" id="CHEBI:456216"/>
        <dbReference type="EC" id="2.7.4.25"/>
    </reaction>
</comment>
<dbReference type="SUPFAM" id="SSF52540">
    <property type="entry name" value="P-loop containing nucleoside triphosphate hydrolases"/>
    <property type="match status" value="1"/>
</dbReference>
<dbReference type="InterPro" id="IPR003136">
    <property type="entry name" value="Cytidylate_kin"/>
</dbReference>
<dbReference type="GO" id="GO:0005524">
    <property type="term" value="F:ATP binding"/>
    <property type="evidence" value="ECO:0007669"/>
    <property type="project" value="UniProtKB-UniRule"/>
</dbReference>
<sequence length="216" mass="24285">MGNLVIAVDGPAGAGKSTIAKIVAKKLNINYIDTGAMYRAVTYKCLKSGIDVNNEKEVIQIAENSDIDFKDNNIYLDKEVINEEIRTIEVSNNVSNVAKIKEVRQLMVEVQRKIGMKSSVILDGRDIGSYVFPDADYKFFLVATPEERGNRRYKELCNKGYNTTLEEVIEDIIRRDEIDSNREFAPLVKSNDALEIDTTGKTIEEVVEEVVSKINL</sequence>
<dbReference type="NCBIfam" id="TIGR00017">
    <property type="entry name" value="cmk"/>
    <property type="match status" value="1"/>
</dbReference>
<dbReference type="CDD" id="cd02020">
    <property type="entry name" value="CMPK"/>
    <property type="match status" value="1"/>
</dbReference>
<feature type="binding site" evidence="8">
    <location>
        <begin position="10"/>
        <end position="18"/>
    </location>
    <ligand>
        <name>ATP</name>
        <dbReference type="ChEBI" id="CHEBI:30616"/>
    </ligand>
</feature>
<keyword evidence="5 8" id="KW-0067">ATP-binding</keyword>
<dbReference type="RefSeq" id="WP_021366727.1">
    <property type="nucleotide sequence ID" value="NZ_BBYB01000071.1"/>
</dbReference>
<keyword evidence="4 8" id="KW-0418">Kinase</keyword>
<evidence type="ECO:0000259" key="9">
    <source>
        <dbReference type="Pfam" id="PF02224"/>
    </source>
</evidence>
<evidence type="ECO:0000256" key="7">
    <source>
        <dbReference type="ARBA" id="ARBA00048478"/>
    </source>
</evidence>
<protein>
    <recommendedName>
        <fullName evidence="8">Cytidylate kinase</fullName>
        <shortName evidence="8">CK</shortName>
        <ecNumber evidence="8">2.7.4.25</ecNumber>
    </recommendedName>
    <alternativeName>
        <fullName evidence="8">Cytidine monophosphate kinase</fullName>
        <shortName evidence="8">CMP kinase</shortName>
    </alternativeName>
</protein>
<dbReference type="PANTHER" id="PTHR21299">
    <property type="entry name" value="CYTIDYLATE KINASE/PANTOATE-BETA-ALANINE LIGASE"/>
    <property type="match status" value="1"/>
</dbReference>
<comment type="subcellular location">
    <subcellularLocation>
        <location evidence="8">Cytoplasm</location>
    </subcellularLocation>
</comment>
<reference evidence="10" key="1">
    <citation type="submission" date="2014-07" db="EMBL/GenBank/DDBJ databases">
        <authorList>
            <person name="Monot Marc"/>
        </authorList>
    </citation>
    <scope>NUCLEOTIDE SEQUENCE</scope>
    <source>
        <strain evidence="12">7032989</strain>
        <strain evidence="10">7032994</strain>
    </source>
</reference>
<keyword evidence="2 8" id="KW-0808">Transferase</keyword>
<dbReference type="Gene3D" id="3.40.50.300">
    <property type="entry name" value="P-loop containing nucleotide triphosphate hydrolases"/>
    <property type="match status" value="1"/>
</dbReference>
<dbReference type="EMBL" id="LK932516">
    <property type="protein sequence ID" value="CDS87687.1"/>
    <property type="molecule type" value="Genomic_DNA"/>
</dbReference>
<keyword evidence="8" id="KW-0963">Cytoplasm</keyword>